<feature type="signal peptide" evidence="2">
    <location>
        <begin position="1"/>
        <end position="20"/>
    </location>
</feature>
<reference evidence="3 4" key="1">
    <citation type="journal article" date="2019" name="Emerg. Microbes Infect.">
        <title>Comprehensive subspecies identification of 175 nontuberculous mycobacteria species based on 7547 genomic profiles.</title>
        <authorList>
            <person name="Matsumoto Y."/>
            <person name="Kinjo T."/>
            <person name="Motooka D."/>
            <person name="Nabeya D."/>
            <person name="Jung N."/>
            <person name="Uechi K."/>
            <person name="Horii T."/>
            <person name="Iida T."/>
            <person name="Fujita J."/>
            <person name="Nakamura S."/>
        </authorList>
    </citation>
    <scope>NUCLEOTIDE SEQUENCE [LARGE SCALE GENOMIC DNA]</scope>
    <source>
        <strain evidence="3 4">JCM 18439</strain>
    </source>
</reference>
<gene>
    <name evidence="3" type="ORF">MCEL_39730</name>
</gene>
<accession>A0A1X0BJQ6</accession>
<keyword evidence="4" id="KW-1185">Reference proteome</keyword>
<dbReference type="Proteomes" id="UP000466431">
    <property type="component" value="Chromosome"/>
</dbReference>
<sequence>MRAILLATGVVAVAFLAGCASDPPADQQTTTSNAPAGHGSLAQCLADHGVPAAPGPAAAPPPGVDPDTWHQAMQACASFAPGPTG</sequence>
<feature type="region of interest" description="Disordered" evidence="1">
    <location>
        <begin position="21"/>
        <end position="66"/>
    </location>
</feature>
<feature type="chain" id="PRO_5043769564" evidence="2">
    <location>
        <begin position="21"/>
        <end position="85"/>
    </location>
</feature>
<evidence type="ECO:0000313" key="4">
    <source>
        <dbReference type="Proteomes" id="UP000466431"/>
    </source>
</evidence>
<dbReference type="STRING" id="1249101.BST21_23090"/>
<feature type="compositionally biased region" description="Pro residues" evidence="1">
    <location>
        <begin position="53"/>
        <end position="64"/>
    </location>
</feature>
<organism evidence="3 4">
    <name type="scientific">Mycolicibacterium celeriflavum</name>
    <name type="common">Mycobacterium celeriflavum</name>
    <dbReference type="NCBI Taxonomy" id="1249101"/>
    <lineage>
        <taxon>Bacteria</taxon>
        <taxon>Bacillati</taxon>
        <taxon>Actinomycetota</taxon>
        <taxon>Actinomycetes</taxon>
        <taxon>Mycobacteriales</taxon>
        <taxon>Mycobacteriaceae</taxon>
        <taxon>Mycolicibacterium</taxon>
    </lineage>
</organism>
<dbReference type="RefSeq" id="WP_083007201.1">
    <property type="nucleotide sequence ID" value="NZ_AP022591.1"/>
</dbReference>
<dbReference type="EMBL" id="AP022591">
    <property type="protein sequence ID" value="BBY45678.1"/>
    <property type="molecule type" value="Genomic_DNA"/>
</dbReference>
<evidence type="ECO:0000313" key="3">
    <source>
        <dbReference type="EMBL" id="BBY45678.1"/>
    </source>
</evidence>
<protein>
    <submittedName>
        <fullName evidence="3">Uncharacterized protein</fullName>
    </submittedName>
</protein>
<evidence type="ECO:0000256" key="1">
    <source>
        <dbReference type="SAM" id="MobiDB-lite"/>
    </source>
</evidence>
<dbReference type="PROSITE" id="PS51257">
    <property type="entry name" value="PROKAR_LIPOPROTEIN"/>
    <property type="match status" value="1"/>
</dbReference>
<dbReference type="KEGG" id="mcee:MCEL_39730"/>
<evidence type="ECO:0000256" key="2">
    <source>
        <dbReference type="SAM" id="SignalP"/>
    </source>
</evidence>
<proteinExistence type="predicted"/>
<dbReference type="OrthoDB" id="4751468at2"/>
<dbReference type="AlphaFoldDB" id="A0A1X0BJQ6"/>
<name>A0A1X0BJQ6_MYCCF</name>
<keyword evidence="2" id="KW-0732">Signal</keyword>